<organism evidence="1 2">
    <name type="scientific">Aporhodopirellula aestuarii</name>
    <dbReference type="NCBI Taxonomy" id="2950107"/>
    <lineage>
        <taxon>Bacteria</taxon>
        <taxon>Pseudomonadati</taxon>
        <taxon>Planctomycetota</taxon>
        <taxon>Planctomycetia</taxon>
        <taxon>Pirellulales</taxon>
        <taxon>Pirellulaceae</taxon>
        <taxon>Aporhodopirellula</taxon>
    </lineage>
</organism>
<proteinExistence type="predicted"/>
<name>A0ABT0UE81_9BACT</name>
<dbReference type="EMBL" id="JAMQBK010000096">
    <property type="protein sequence ID" value="MCM2374678.1"/>
    <property type="molecule type" value="Genomic_DNA"/>
</dbReference>
<dbReference type="InterPro" id="IPR008306">
    <property type="entry name" value="UCP018008"/>
</dbReference>
<dbReference type="Proteomes" id="UP001202961">
    <property type="component" value="Unassembled WGS sequence"/>
</dbReference>
<gene>
    <name evidence="1" type="ORF">NB063_28990</name>
</gene>
<comment type="caution">
    <text evidence="1">The sequence shown here is derived from an EMBL/GenBank/DDBJ whole genome shotgun (WGS) entry which is preliminary data.</text>
</comment>
<keyword evidence="2" id="KW-1185">Reference proteome</keyword>
<reference evidence="1 2" key="1">
    <citation type="journal article" date="2022" name="Syst. Appl. Microbiol.">
        <title>Rhodopirellula aestuarii sp. nov., a novel member of the genus Rhodopirellula isolated from brackish sediments collected in the Tagus River estuary, Portugal.</title>
        <authorList>
            <person name="Vitorino I.R."/>
            <person name="Klimek D."/>
            <person name="Calusinska M."/>
            <person name="Lobo-da-Cunha A."/>
            <person name="Vasconcelos V."/>
            <person name="Lage O.M."/>
        </authorList>
    </citation>
    <scope>NUCLEOTIDE SEQUENCE [LARGE SCALE GENOMIC DNA]</scope>
    <source>
        <strain evidence="1 2">ICT_H3.1</strain>
    </source>
</reference>
<dbReference type="PIRSF" id="PIRSF018008">
    <property type="entry name" value="UCP018008"/>
    <property type="match status" value="1"/>
</dbReference>
<evidence type="ECO:0000313" key="1">
    <source>
        <dbReference type="EMBL" id="MCM2374678.1"/>
    </source>
</evidence>
<protein>
    <submittedName>
        <fullName evidence="1">DUF429 domain-containing protein</fullName>
    </submittedName>
</protein>
<sequence>MKTVLFGFDSAWSSTNKGAIAGASVDGDQKCELILSPTTADFPHAKQLIDSLRADARQAIIFVDQPHIVVNESGSRPVEDIVSSLVGRRYGGMQRSATHEPAVRLPMFGPEAPIWEFCRHFGGPSDPFNALDSSVILLETYPVLYLIANDWVLSDKRSTGRLPKYNPARRKTFVAEDWCFLCRHLTEQSERFQIAELSEWLREAERAEKPNKVLQDKLDAAICLVQAIEWHLSSEFLVVGDFATGYIVTKANDKLKAGLTERCDQLQKRNPGENWRSDYWINTVKRRL</sequence>
<dbReference type="RefSeq" id="WP_250932694.1">
    <property type="nucleotide sequence ID" value="NZ_JAMQBK010000096.1"/>
</dbReference>
<accession>A0ABT0UE81</accession>
<evidence type="ECO:0000313" key="2">
    <source>
        <dbReference type="Proteomes" id="UP001202961"/>
    </source>
</evidence>